<evidence type="ECO:0000313" key="2">
    <source>
        <dbReference type="Proteomes" id="UP000612956"/>
    </source>
</evidence>
<evidence type="ECO:0000313" key="1">
    <source>
        <dbReference type="EMBL" id="GGK54873.1"/>
    </source>
</evidence>
<dbReference type="InterPro" id="IPR045738">
    <property type="entry name" value="DUF6088"/>
</dbReference>
<dbReference type="Proteomes" id="UP000612956">
    <property type="component" value="Unassembled WGS sequence"/>
</dbReference>
<dbReference type="EMBL" id="BMMW01000002">
    <property type="protein sequence ID" value="GGK54873.1"/>
    <property type="molecule type" value="Genomic_DNA"/>
</dbReference>
<protein>
    <recommendedName>
        <fullName evidence="3">Type IV toxin-antitoxin system AbiEi family antitoxin domain-containing protein</fullName>
    </recommendedName>
</protein>
<organism evidence="1 2">
    <name type="scientific">Nocardia camponoti</name>
    <dbReference type="NCBI Taxonomy" id="1616106"/>
    <lineage>
        <taxon>Bacteria</taxon>
        <taxon>Bacillati</taxon>
        <taxon>Actinomycetota</taxon>
        <taxon>Actinomycetes</taxon>
        <taxon>Mycobacteriales</taxon>
        <taxon>Nocardiaceae</taxon>
        <taxon>Nocardia</taxon>
    </lineage>
</organism>
<proteinExistence type="predicted"/>
<dbReference type="Pfam" id="PF19570">
    <property type="entry name" value="DUF6088"/>
    <property type="match status" value="1"/>
</dbReference>
<evidence type="ECO:0008006" key="3">
    <source>
        <dbReference type="Google" id="ProtNLM"/>
    </source>
</evidence>
<accession>A0A917QK55</accession>
<reference evidence="1" key="1">
    <citation type="journal article" date="2014" name="Int. J. Syst. Evol. Microbiol.">
        <title>Complete genome sequence of Corynebacterium casei LMG S-19264T (=DSM 44701T), isolated from a smear-ripened cheese.</title>
        <authorList>
            <consortium name="US DOE Joint Genome Institute (JGI-PGF)"/>
            <person name="Walter F."/>
            <person name="Albersmeier A."/>
            <person name="Kalinowski J."/>
            <person name="Ruckert C."/>
        </authorList>
    </citation>
    <scope>NUCLEOTIDE SEQUENCE</scope>
    <source>
        <strain evidence="1">CGMCC 4.7278</strain>
    </source>
</reference>
<reference evidence="1" key="2">
    <citation type="submission" date="2020-09" db="EMBL/GenBank/DDBJ databases">
        <authorList>
            <person name="Sun Q."/>
            <person name="Zhou Y."/>
        </authorList>
    </citation>
    <scope>NUCLEOTIDE SEQUENCE</scope>
    <source>
        <strain evidence="1">CGMCC 4.7278</strain>
    </source>
</reference>
<sequence length="205" mass="21432">MRSPTGAATKAVKAVPAGSFVHTSHLPGSAAAAASAVKRAHKSGELVKVRRGLYFKGAKTRYGLTRPSAEAVALEVLGRAGVGPTGFSAARAFGLTTQVPARPALVVTGTVPTSLTGVRVSKRNNLRRLALRPLEIAVLELLRGDWETTVDDGWSAMSTAVGNAVAGGKLRWRELSDAAKGERSPALRKNLIRLTEDLQASGMLA</sequence>
<keyword evidence="2" id="KW-1185">Reference proteome</keyword>
<name>A0A917QK55_9NOCA</name>
<dbReference type="AlphaFoldDB" id="A0A917QK55"/>
<gene>
    <name evidence="1" type="ORF">GCM10011591_28440</name>
</gene>
<comment type="caution">
    <text evidence="1">The sequence shown here is derived from an EMBL/GenBank/DDBJ whole genome shotgun (WGS) entry which is preliminary data.</text>
</comment>